<name>Q1AZB7_RUBXD</name>
<feature type="region of interest" description="Disordered" evidence="1">
    <location>
        <begin position="423"/>
        <end position="465"/>
    </location>
</feature>
<proteinExistence type="predicted"/>
<dbReference type="KEGG" id="rxy:Rxyl_0285"/>
<protein>
    <recommendedName>
        <fullName evidence="2">AB hydrolase-1 domain-containing protein</fullName>
    </recommendedName>
</protein>
<dbReference type="STRING" id="266117.Rxyl_0285"/>
<reference evidence="3 4" key="1">
    <citation type="submission" date="2006-06" db="EMBL/GenBank/DDBJ databases">
        <title>Complete sequence of Rubrobacter xylanophilus DSM 9941.</title>
        <authorList>
            <consortium name="US DOE Joint Genome Institute"/>
            <person name="Copeland A."/>
            <person name="Lucas S."/>
            <person name="Lapidus A."/>
            <person name="Barry K."/>
            <person name="Detter J.C."/>
            <person name="Glavina del Rio T."/>
            <person name="Hammon N."/>
            <person name="Israni S."/>
            <person name="Dalin E."/>
            <person name="Tice H."/>
            <person name="Pitluck S."/>
            <person name="Munk A.C."/>
            <person name="Brettin T."/>
            <person name="Bruce D."/>
            <person name="Han C."/>
            <person name="Tapia R."/>
            <person name="Gilna P."/>
            <person name="Schmutz J."/>
            <person name="Larimer F."/>
            <person name="Land M."/>
            <person name="Hauser L."/>
            <person name="Kyrpides N."/>
            <person name="Lykidis A."/>
            <person name="da Costa M.S."/>
            <person name="Rainey F.A."/>
            <person name="Empadinhas N."/>
            <person name="Jolivet E."/>
            <person name="Battista J.R."/>
            <person name="Richardson P."/>
        </authorList>
    </citation>
    <scope>NUCLEOTIDE SEQUENCE [LARGE SCALE GENOMIC DNA]</scope>
    <source>
        <strain evidence="4">DSM 9941 / NBRC 16129 / PRD-1</strain>
    </source>
</reference>
<dbReference type="Pfam" id="PF00561">
    <property type="entry name" value="Abhydrolase_1"/>
    <property type="match status" value="1"/>
</dbReference>
<sequence>MGAGGRSAGRTRLRRVLLFVLAGAALSAALLALFFWPWVAAQVRAVVVLAAVLRPPALSPAVAALTPEPALSDREVAGVPTLVARPAGAGEGPALVFVNGAVPPGRHEPNVRRLARGLARAGYQVYVPDVPGLRSGEISPSTVEATVGVARRAAEGSESGRVGLAGVSVGASIALLAAEDPRINDRVSVVSGIAPYTDLKTVLRLATTGTYLRGGEPVPYRTPPYLRLVVARSLVSMLPPGEDRRALMRRLPSLESYYPPRLVDDDPLAPLRAFVAARGGELGPAAESAARLLVNEDPARFEELFAALPPRLERLVGVLSPLAGAERLRAPVYIASAPRDKYFPLVESRRLARASPRVDLTVTRTLVHAIPRPSPGDLAAFARLDAFVVRSLRASAQGAPQGGQQDAGLEQGLRGGEQVLHLQQPPGRPLVLGGQPQHPFRDPVGEPPEGAQLLDARGRRPLGVA</sequence>
<evidence type="ECO:0000259" key="2">
    <source>
        <dbReference type="Pfam" id="PF00561"/>
    </source>
</evidence>
<dbReference type="InterPro" id="IPR000073">
    <property type="entry name" value="AB_hydrolase_1"/>
</dbReference>
<dbReference type="eggNOG" id="COG1073">
    <property type="taxonomic scope" value="Bacteria"/>
</dbReference>
<organism evidence="3 4">
    <name type="scientific">Rubrobacter xylanophilus (strain DSM 9941 / JCM 11954 / NBRC 16129 / PRD-1)</name>
    <dbReference type="NCBI Taxonomy" id="266117"/>
    <lineage>
        <taxon>Bacteria</taxon>
        <taxon>Bacillati</taxon>
        <taxon>Actinomycetota</taxon>
        <taxon>Rubrobacteria</taxon>
        <taxon>Rubrobacterales</taxon>
        <taxon>Rubrobacteraceae</taxon>
        <taxon>Rubrobacter</taxon>
    </lineage>
</organism>
<gene>
    <name evidence="3" type="ordered locus">Rxyl_0285</name>
</gene>
<dbReference type="EMBL" id="CP000386">
    <property type="protein sequence ID" value="ABG03261.1"/>
    <property type="molecule type" value="Genomic_DNA"/>
</dbReference>
<feature type="domain" description="AB hydrolase-1" evidence="2">
    <location>
        <begin position="111"/>
        <end position="360"/>
    </location>
</feature>
<dbReference type="InterPro" id="IPR029058">
    <property type="entry name" value="AB_hydrolase_fold"/>
</dbReference>
<dbReference type="Gene3D" id="3.40.50.1820">
    <property type="entry name" value="alpha/beta hydrolase"/>
    <property type="match status" value="1"/>
</dbReference>
<evidence type="ECO:0000313" key="4">
    <source>
        <dbReference type="Proteomes" id="UP000006637"/>
    </source>
</evidence>
<evidence type="ECO:0000313" key="3">
    <source>
        <dbReference type="EMBL" id="ABG03261.1"/>
    </source>
</evidence>
<dbReference type="GO" id="GO:0003824">
    <property type="term" value="F:catalytic activity"/>
    <property type="evidence" value="ECO:0007669"/>
    <property type="project" value="UniProtKB-ARBA"/>
</dbReference>
<dbReference type="SUPFAM" id="SSF53474">
    <property type="entry name" value="alpha/beta-Hydrolases"/>
    <property type="match status" value="1"/>
</dbReference>
<evidence type="ECO:0000256" key="1">
    <source>
        <dbReference type="SAM" id="MobiDB-lite"/>
    </source>
</evidence>
<keyword evidence="4" id="KW-1185">Reference proteome</keyword>
<dbReference type="HOGENOM" id="CLU_587775_0_0_11"/>
<dbReference type="AlphaFoldDB" id="Q1AZB7"/>
<dbReference type="Proteomes" id="UP000006637">
    <property type="component" value="Chromosome"/>
</dbReference>
<accession>Q1AZB7</accession>